<accession>A0ABU0WIC2</accession>
<keyword evidence="3 6" id="KW-0812">Transmembrane</keyword>
<keyword evidence="4 6" id="KW-1133">Transmembrane helix</keyword>
<feature type="domain" description="Phage shock protein PspC N-terminal" evidence="7">
    <location>
        <begin position="14"/>
        <end position="70"/>
    </location>
</feature>
<gene>
    <name evidence="8" type="primary">pspC</name>
    <name evidence="8" type="ORF">QSG27_14185</name>
</gene>
<name>A0ABU0WIC2_9PROT</name>
<evidence type="ECO:0000256" key="6">
    <source>
        <dbReference type="SAM" id="Phobius"/>
    </source>
</evidence>
<dbReference type="PANTHER" id="PTHR33885">
    <property type="entry name" value="PHAGE SHOCK PROTEIN C"/>
    <property type="match status" value="1"/>
</dbReference>
<keyword evidence="9" id="KW-1185">Reference proteome</keyword>
<sequence length="133" mass="15075">MDRSSPYDSPNPHRLYRDPQRGVVGGVCAGIADYFGFRPGLVRLAVVLGTFFFMPPMILAYVIAVLVLPVKPPAVYRNPEEEAFWRGLSIKPDRTLAGLTQRFRDFEKRVGNLEAHVASNEFELNRAIRNLDR</sequence>
<dbReference type="PANTHER" id="PTHR33885:SF3">
    <property type="entry name" value="PHAGE SHOCK PROTEIN C"/>
    <property type="match status" value="1"/>
</dbReference>
<comment type="subcellular location">
    <subcellularLocation>
        <location evidence="1">Cell membrane</location>
        <topology evidence="1">Single-pass membrane protein</topology>
    </subcellularLocation>
</comment>
<reference evidence="8 9" key="1">
    <citation type="submission" date="2023-06" db="EMBL/GenBank/DDBJ databases">
        <title>Azospirillum isscasensis sp.nov, a bacterium isolated from rhizosphere soil of rice.</title>
        <authorList>
            <person name="Wang H."/>
        </authorList>
    </citation>
    <scope>NUCLEOTIDE SEQUENCE [LARGE SCALE GENOMIC DNA]</scope>
    <source>
        <strain evidence="8 9">C340-1</strain>
    </source>
</reference>
<evidence type="ECO:0000259" key="7">
    <source>
        <dbReference type="Pfam" id="PF04024"/>
    </source>
</evidence>
<evidence type="ECO:0000256" key="2">
    <source>
        <dbReference type="ARBA" id="ARBA00022475"/>
    </source>
</evidence>
<protein>
    <submittedName>
        <fullName evidence="8">Envelope stress response membrane protein PspC</fullName>
    </submittedName>
</protein>
<proteinExistence type="predicted"/>
<feature type="transmembrane region" description="Helical" evidence="6">
    <location>
        <begin position="44"/>
        <end position="68"/>
    </location>
</feature>
<dbReference type="InterPro" id="IPR014320">
    <property type="entry name" value="Phageshock_PspC"/>
</dbReference>
<dbReference type="NCBIfam" id="TIGR02978">
    <property type="entry name" value="phageshock_pspC"/>
    <property type="match status" value="1"/>
</dbReference>
<evidence type="ECO:0000256" key="1">
    <source>
        <dbReference type="ARBA" id="ARBA00004162"/>
    </source>
</evidence>
<keyword evidence="5 6" id="KW-0472">Membrane</keyword>
<evidence type="ECO:0000256" key="4">
    <source>
        <dbReference type="ARBA" id="ARBA00022989"/>
    </source>
</evidence>
<dbReference type="InterPro" id="IPR052027">
    <property type="entry name" value="PspC"/>
</dbReference>
<dbReference type="InterPro" id="IPR007168">
    <property type="entry name" value="Phageshock_PspC_N"/>
</dbReference>
<dbReference type="EMBL" id="JAUJFI010000062">
    <property type="protein sequence ID" value="MDQ2103847.1"/>
    <property type="molecule type" value="Genomic_DNA"/>
</dbReference>
<keyword evidence="2" id="KW-1003">Cell membrane</keyword>
<evidence type="ECO:0000313" key="8">
    <source>
        <dbReference type="EMBL" id="MDQ2103847.1"/>
    </source>
</evidence>
<evidence type="ECO:0000313" key="9">
    <source>
        <dbReference type="Proteomes" id="UP001227317"/>
    </source>
</evidence>
<evidence type="ECO:0000256" key="3">
    <source>
        <dbReference type="ARBA" id="ARBA00022692"/>
    </source>
</evidence>
<dbReference type="Proteomes" id="UP001227317">
    <property type="component" value="Unassembled WGS sequence"/>
</dbReference>
<evidence type="ECO:0000256" key="5">
    <source>
        <dbReference type="ARBA" id="ARBA00023136"/>
    </source>
</evidence>
<dbReference type="RefSeq" id="WP_306707161.1">
    <property type="nucleotide sequence ID" value="NZ_JAUJFI010000062.1"/>
</dbReference>
<comment type="caution">
    <text evidence="8">The sequence shown here is derived from an EMBL/GenBank/DDBJ whole genome shotgun (WGS) entry which is preliminary data.</text>
</comment>
<dbReference type="Pfam" id="PF04024">
    <property type="entry name" value="PspC"/>
    <property type="match status" value="1"/>
</dbReference>
<organism evidence="8 9">
    <name type="scientific">Azospirillum isscasi</name>
    <dbReference type="NCBI Taxonomy" id="3053926"/>
    <lineage>
        <taxon>Bacteria</taxon>
        <taxon>Pseudomonadati</taxon>
        <taxon>Pseudomonadota</taxon>
        <taxon>Alphaproteobacteria</taxon>
        <taxon>Rhodospirillales</taxon>
        <taxon>Azospirillaceae</taxon>
        <taxon>Azospirillum</taxon>
    </lineage>
</organism>